<name>A0ABY5KNF9_9CELL</name>
<evidence type="ECO:0000313" key="1">
    <source>
        <dbReference type="EMBL" id="UUI70615.1"/>
    </source>
</evidence>
<dbReference type="EMBL" id="CP101987">
    <property type="protein sequence ID" value="UUI70615.1"/>
    <property type="molecule type" value="Genomic_DNA"/>
</dbReference>
<dbReference type="Proteomes" id="UP001316384">
    <property type="component" value="Chromosome"/>
</dbReference>
<organism evidence="1 2">
    <name type="scientific">Cellulomonas xiejunii</name>
    <dbReference type="NCBI Taxonomy" id="2968083"/>
    <lineage>
        <taxon>Bacteria</taxon>
        <taxon>Bacillati</taxon>
        <taxon>Actinomycetota</taxon>
        <taxon>Actinomycetes</taxon>
        <taxon>Micrococcales</taxon>
        <taxon>Cellulomonadaceae</taxon>
        <taxon>Cellulomonas</taxon>
    </lineage>
</organism>
<dbReference type="RefSeq" id="WP_227575914.1">
    <property type="nucleotide sequence ID" value="NZ_CP101987.1"/>
</dbReference>
<gene>
    <name evidence="1" type="ORF">NP048_12495</name>
</gene>
<sequence>MESNSIVKSSWRHEYTYALAPAAGTFQGTAVPMSGLKRRPRPVTFGIDLGHRTP</sequence>
<accession>A0ABY5KNF9</accession>
<reference evidence="1 2" key="1">
    <citation type="submission" date="2022-07" db="EMBL/GenBank/DDBJ databases">
        <title>Novel species in genus cellulomonas.</title>
        <authorList>
            <person name="Ye L."/>
        </authorList>
    </citation>
    <scope>NUCLEOTIDE SEQUENCE [LARGE SCALE GENOMIC DNA]</scope>
    <source>
        <strain evidence="2">zg-B89</strain>
    </source>
</reference>
<protein>
    <submittedName>
        <fullName evidence="1">Uncharacterized protein</fullName>
    </submittedName>
</protein>
<proteinExistence type="predicted"/>
<evidence type="ECO:0000313" key="2">
    <source>
        <dbReference type="Proteomes" id="UP001316384"/>
    </source>
</evidence>
<keyword evidence="2" id="KW-1185">Reference proteome</keyword>